<dbReference type="GeneID" id="104982906"/>
<evidence type="ECO:0000259" key="7">
    <source>
        <dbReference type="PROSITE" id="PS50222"/>
    </source>
</evidence>
<dbReference type="PROSITE" id="PS00018">
    <property type="entry name" value="EF_HAND_1"/>
    <property type="match status" value="2"/>
</dbReference>
<dbReference type="InterPro" id="IPR002048">
    <property type="entry name" value="EF_hand_dom"/>
</dbReference>
<evidence type="ECO:0000256" key="1">
    <source>
        <dbReference type="ARBA" id="ARBA00022490"/>
    </source>
</evidence>
<dbReference type="SMART" id="SM00054">
    <property type="entry name" value="EFh"/>
    <property type="match status" value="3"/>
</dbReference>
<evidence type="ECO:0000313" key="9">
    <source>
        <dbReference type="RefSeq" id="XP_010830640.1"/>
    </source>
</evidence>
<dbReference type="RefSeq" id="XP_010830640.1">
    <property type="nucleotide sequence ID" value="XM_010832338.1"/>
</dbReference>
<dbReference type="PROSITE" id="PS50222">
    <property type="entry name" value="EF_HAND_2"/>
    <property type="match status" value="2"/>
</dbReference>
<comment type="subcellular location">
    <subcellularLocation>
        <location evidence="5">Cytoplasmic vesicle</location>
        <location evidence="5">COPII-coated vesicle membrane</location>
    </subcellularLocation>
</comment>
<feature type="domain" description="EF-hand" evidence="7">
    <location>
        <begin position="247"/>
        <end position="271"/>
    </location>
</feature>
<dbReference type="Proteomes" id="UP000515208">
    <property type="component" value="Unplaced"/>
</dbReference>
<keyword evidence="3" id="KW-0677">Repeat</keyword>
<organism evidence="8 9">
    <name type="scientific">Bison bison bison</name>
    <name type="common">North American plains bison</name>
    <dbReference type="NCBI Taxonomy" id="43346"/>
    <lineage>
        <taxon>Eukaryota</taxon>
        <taxon>Metazoa</taxon>
        <taxon>Chordata</taxon>
        <taxon>Craniata</taxon>
        <taxon>Vertebrata</taxon>
        <taxon>Euteleostomi</taxon>
        <taxon>Mammalia</taxon>
        <taxon>Eutheria</taxon>
        <taxon>Laurasiatheria</taxon>
        <taxon>Artiodactyla</taxon>
        <taxon>Ruminantia</taxon>
        <taxon>Pecora</taxon>
        <taxon>Bovidae</taxon>
        <taxon>Bovinae</taxon>
        <taxon>Bison</taxon>
    </lineage>
</organism>
<dbReference type="InterPro" id="IPR051426">
    <property type="entry name" value="Peflin/Sorcin_CaBP"/>
</dbReference>
<dbReference type="InterPro" id="IPR018247">
    <property type="entry name" value="EF_Hand_1_Ca_BS"/>
</dbReference>
<keyword evidence="8" id="KW-1185">Reference proteome</keyword>
<protein>
    <submittedName>
        <fullName evidence="9">Uncharacterized protein LOC104982906</fullName>
    </submittedName>
</protein>
<dbReference type="SUPFAM" id="SSF47473">
    <property type="entry name" value="EF-hand"/>
    <property type="match status" value="1"/>
</dbReference>
<evidence type="ECO:0000256" key="6">
    <source>
        <dbReference type="SAM" id="MobiDB-lite"/>
    </source>
</evidence>
<accession>A0A6P3GW68</accession>
<evidence type="ECO:0000256" key="4">
    <source>
        <dbReference type="ARBA" id="ARBA00022837"/>
    </source>
</evidence>
<dbReference type="InterPro" id="IPR011992">
    <property type="entry name" value="EF-hand-dom_pair"/>
</dbReference>
<keyword evidence="1" id="KW-0963">Cytoplasm</keyword>
<proteinExistence type="predicted"/>
<feature type="region of interest" description="Disordered" evidence="6">
    <location>
        <begin position="51"/>
        <end position="72"/>
    </location>
</feature>
<dbReference type="PANTHER" id="PTHR46212:SF9">
    <property type="entry name" value="PROGRAMMED CELL DEATH PROTEIN 6"/>
    <property type="match status" value="1"/>
</dbReference>
<dbReference type="PANTHER" id="PTHR46212">
    <property type="entry name" value="PEFLIN"/>
    <property type="match status" value="1"/>
</dbReference>
<evidence type="ECO:0000256" key="3">
    <source>
        <dbReference type="ARBA" id="ARBA00022737"/>
    </source>
</evidence>
<evidence type="ECO:0000313" key="8">
    <source>
        <dbReference type="Proteomes" id="UP000515208"/>
    </source>
</evidence>
<name>A0A6P3GW68_BISBB</name>
<evidence type="ECO:0000256" key="2">
    <source>
        <dbReference type="ARBA" id="ARBA00022723"/>
    </source>
</evidence>
<dbReference type="AlphaFoldDB" id="A0A6P3GW68"/>
<keyword evidence="2" id="KW-0479">Metal-binding</keyword>
<reference evidence="9" key="1">
    <citation type="submission" date="2025-08" db="UniProtKB">
        <authorList>
            <consortium name="RefSeq"/>
        </authorList>
    </citation>
    <scope>IDENTIFICATION</scope>
    <source>
        <tissue evidence="9">Blood</tissue>
    </source>
</reference>
<feature type="domain" description="EF-hand" evidence="7">
    <location>
        <begin position="303"/>
        <end position="338"/>
    </location>
</feature>
<dbReference type="Pfam" id="PF13405">
    <property type="entry name" value="EF-hand_6"/>
    <property type="match status" value="1"/>
</dbReference>
<dbReference type="GO" id="GO:0048306">
    <property type="term" value="F:calcium-dependent protein binding"/>
    <property type="evidence" value="ECO:0007669"/>
    <property type="project" value="UniProtKB-ARBA"/>
</dbReference>
<dbReference type="Pfam" id="PF13202">
    <property type="entry name" value="EF-hand_5"/>
    <property type="match status" value="1"/>
</dbReference>
<sequence length="343" mass="36733">MWNDCVTTSGHFAQPVGTMRNLEGGGSALKLGFPARRALRSVEVQTEAVVSSTGRRDTLAAHQQGTSGPGHVRADRAEELQALSDAGGDVGWYREESGCGEGTQKRGQGRERSSEITGISGAFFRSITVLPCSASPWRPGPSARSPASLVAPWPPGLLRPLSFDLLSAPGHFPERRAAAGRLGLRPSPPRAGPLLRGEGLPGTLIHLGEQKRGLAAAASATRREARPWLCAGDVTAVSSVPGRPSSEVDKDRSGVISDNELQQALSNGTWTPFNPVTVRSIISMFDRENKAGVNFSEFTGVWKYITDWQNVFRTYDRDNSGMIDKNELKQALSGFGKTLVLTA</sequence>
<gene>
    <name evidence="9" type="primary">LOC104982906</name>
</gene>
<dbReference type="GO" id="GO:0012507">
    <property type="term" value="C:ER to Golgi transport vesicle membrane"/>
    <property type="evidence" value="ECO:0007669"/>
    <property type="project" value="UniProtKB-SubCell"/>
</dbReference>
<keyword evidence="4" id="KW-0106">Calcium</keyword>
<dbReference type="Gene3D" id="1.10.238.10">
    <property type="entry name" value="EF-hand"/>
    <property type="match status" value="1"/>
</dbReference>
<evidence type="ECO:0000256" key="5">
    <source>
        <dbReference type="ARBA" id="ARBA00049643"/>
    </source>
</evidence>
<dbReference type="GO" id="GO:0005509">
    <property type="term" value="F:calcium ion binding"/>
    <property type="evidence" value="ECO:0007669"/>
    <property type="project" value="InterPro"/>
</dbReference>
<dbReference type="KEGG" id="bbis:104982906"/>